<comment type="similarity">
    <text evidence="1">Belongs to the heat shock protein 70 family.</text>
</comment>
<dbReference type="EMBL" id="JAEAOA010000804">
    <property type="protein sequence ID" value="KAK3584294.1"/>
    <property type="molecule type" value="Genomic_DNA"/>
</dbReference>
<gene>
    <name evidence="4" type="ORF">CHS0354_013246</name>
</gene>
<dbReference type="SUPFAM" id="SSF100920">
    <property type="entry name" value="Heat shock protein 70kD (HSP70), peptide-binding domain"/>
    <property type="match status" value="1"/>
</dbReference>
<dbReference type="InterPro" id="IPR013126">
    <property type="entry name" value="Hsp_70_fam"/>
</dbReference>
<dbReference type="PANTHER" id="PTHR14187:SF5">
    <property type="entry name" value="HEAT SHOCK 70 KDA PROTEIN 12A"/>
    <property type="match status" value="1"/>
</dbReference>
<keyword evidence="5" id="KW-1185">Reference proteome</keyword>
<comment type="caution">
    <text evidence="4">The sequence shown here is derived from an EMBL/GenBank/DDBJ whole genome shotgun (WGS) entry which is preliminary data.</text>
</comment>
<evidence type="ECO:0000313" key="5">
    <source>
        <dbReference type="Proteomes" id="UP001195483"/>
    </source>
</evidence>
<dbReference type="PANTHER" id="PTHR14187">
    <property type="entry name" value="ALPHA KINASE/ELONGATION FACTOR 2 KINASE"/>
    <property type="match status" value="1"/>
</dbReference>
<reference evidence="4" key="3">
    <citation type="submission" date="2023-05" db="EMBL/GenBank/DDBJ databases">
        <authorList>
            <person name="Smith C.H."/>
        </authorList>
    </citation>
    <scope>NUCLEOTIDE SEQUENCE</scope>
    <source>
        <strain evidence="4">CHS0354</strain>
        <tissue evidence="4">Mantle</tissue>
    </source>
</reference>
<dbReference type="InterPro" id="IPR029047">
    <property type="entry name" value="HSP70_peptide-bd_sf"/>
</dbReference>
<dbReference type="GO" id="GO:0005524">
    <property type="term" value="F:ATP binding"/>
    <property type="evidence" value="ECO:0007669"/>
    <property type="project" value="UniProtKB-KW"/>
</dbReference>
<reference evidence="4" key="1">
    <citation type="journal article" date="2021" name="Genome Biol. Evol.">
        <title>A High-Quality Reference Genome for a Parasitic Bivalve with Doubly Uniparental Inheritance (Bivalvia: Unionida).</title>
        <authorList>
            <person name="Smith C.H."/>
        </authorList>
    </citation>
    <scope>NUCLEOTIDE SEQUENCE</scope>
    <source>
        <strain evidence="4">CHS0354</strain>
    </source>
</reference>
<name>A0AAE0VNE2_9BIVA</name>
<sequence>MTMEPDLVIAIDIGSTYSGYACQFRDTFKNNPRDIWMNNRWGSTNNTHKTTTCVLIRVDNREVIAIGDIAEMKFSKMYDEDETLNIASNYYFFKNFKMVLYNETFKVNDGELGYAEDYFSRHEPITFVMSKLIEGLKKDCLERFTEKRNLIIPKAKIRWVLTIPAIWNDDAKNAMRKSANMAGIPDNQLILALEPEAAAVHCMYLSPQEKSIMDGLGDVGDRFMVIDLGGGTVDITTVEVIDDGCLKQIHRANGGPWGGQRINDSFSHLIRDVFQTEDGNSVFARCKKAQLLKMEEEFEQHKVNIKEDRERGEEWIKLPLPDDVWDEVRDHIKLNPTKYTQYFNKTRSGLEFKPEVIQKQLFGETLDLIVKHLQSIFCETSMQGIENIVLVGGFAEAPIVREKITKALPGKHIFIPTNPFYAVLKGAVLYGHNPNIFKSRISPFTYGIKKRSMFDSKMHNEQKRIRKPDGTFWCKDVFDVHVKRDQIVSLNEEQPTLIYHPVDKDQTFANVEIFQSELQNPEYVTDEKCKKLGTLVIDMPDTTGGCDRDVEVTMIYGGTELGVKAIDKNTGREFKTTIVYDRYSSF</sequence>
<dbReference type="InterPro" id="IPR043129">
    <property type="entry name" value="ATPase_NBD"/>
</dbReference>
<evidence type="ECO:0008006" key="6">
    <source>
        <dbReference type="Google" id="ProtNLM"/>
    </source>
</evidence>
<dbReference type="CDD" id="cd10229">
    <property type="entry name" value="ASKHA_NBD_HSP70_HSPA12"/>
    <property type="match status" value="1"/>
</dbReference>
<accession>A0AAE0VNE2</accession>
<evidence type="ECO:0000256" key="1">
    <source>
        <dbReference type="ARBA" id="ARBA00007381"/>
    </source>
</evidence>
<dbReference type="Pfam" id="PF00012">
    <property type="entry name" value="HSP70"/>
    <property type="match status" value="1"/>
</dbReference>
<reference evidence="4" key="2">
    <citation type="journal article" date="2021" name="Genome Biol. Evol.">
        <title>Developing a high-quality reference genome for a parasitic bivalve with doubly uniparental inheritance (Bivalvia: Unionida).</title>
        <authorList>
            <person name="Smith C.H."/>
        </authorList>
    </citation>
    <scope>NUCLEOTIDE SEQUENCE</scope>
    <source>
        <strain evidence="4">CHS0354</strain>
        <tissue evidence="4">Mantle</tissue>
    </source>
</reference>
<protein>
    <recommendedName>
        <fullName evidence="6">Heat shock 70 kDa protein 12A</fullName>
    </recommendedName>
</protein>
<dbReference type="SUPFAM" id="SSF53067">
    <property type="entry name" value="Actin-like ATPase domain"/>
    <property type="match status" value="2"/>
</dbReference>
<proteinExistence type="inferred from homology"/>
<dbReference type="GO" id="GO:0140662">
    <property type="term" value="F:ATP-dependent protein folding chaperone"/>
    <property type="evidence" value="ECO:0007669"/>
    <property type="project" value="InterPro"/>
</dbReference>
<dbReference type="AlphaFoldDB" id="A0AAE0VNE2"/>
<keyword evidence="2" id="KW-0547">Nucleotide-binding</keyword>
<dbReference type="Proteomes" id="UP001195483">
    <property type="component" value="Unassembled WGS sequence"/>
</dbReference>
<organism evidence="4 5">
    <name type="scientific">Potamilus streckersoni</name>
    <dbReference type="NCBI Taxonomy" id="2493646"/>
    <lineage>
        <taxon>Eukaryota</taxon>
        <taxon>Metazoa</taxon>
        <taxon>Spiralia</taxon>
        <taxon>Lophotrochozoa</taxon>
        <taxon>Mollusca</taxon>
        <taxon>Bivalvia</taxon>
        <taxon>Autobranchia</taxon>
        <taxon>Heteroconchia</taxon>
        <taxon>Palaeoheterodonta</taxon>
        <taxon>Unionida</taxon>
        <taxon>Unionoidea</taxon>
        <taxon>Unionidae</taxon>
        <taxon>Ambleminae</taxon>
        <taxon>Lampsilini</taxon>
        <taxon>Potamilus</taxon>
    </lineage>
</organism>
<dbReference type="Gene3D" id="2.60.34.10">
    <property type="entry name" value="Substrate Binding Domain Of DNAk, Chain A, domain 1"/>
    <property type="match status" value="1"/>
</dbReference>
<evidence type="ECO:0000313" key="4">
    <source>
        <dbReference type="EMBL" id="KAK3584294.1"/>
    </source>
</evidence>
<evidence type="ECO:0000256" key="2">
    <source>
        <dbReference type="ARBA" id="ARBA00022741"/>
    </source>
</evidence>
<evidence type="ECO:0000256" key="3">
    <source>
        <dbReference type="ARBA" id="ARBA00022840"/>
    </source>
</evidence>
<keyword evidence="3" id="KW-0067">ATP-binding</keyword>
<dbReference type="Gene3D" id="3.30.420.40">
    <property type="match status" value="2"/>
</dbReference>